<dbReference type="RefSeq" id="WP_149332641.1">
    <property type="nucleotide sequence ID" value="NZ_QOVF01000002.1"/>
</dbReference>
<evidence type="ECO:0000313" key="13">
    <source>
        <dbReference type="EMBL" id="KAA0695325.1"/>
    </source>
</evidence>
<feature type="binding site" evidence="9">
    <location>
        <begin position="134"/>
        <end position="136"/>
    </location>
    <ligand>
        <name>2-[(2R,5Z)-2-carboxy-4-methylthiazol-5(2H)-ylidene]ethyl phosphate</name>
        <dbReference type="ChEBI" id="CHEBI:62899"/>
    </ligand>
</feature>
<protein>
    <recommendedName>
        <fullName evidence="9">Thiamine-phosphate synthase</fullName>
        <shortName evidence="9">TP synthase</shortName>
        <shortName evidence="9">TPS</shortName>
        <ecNumber evidence="9">2.5.1.3</ecNumber>
    </recommendedName>
    <alternativeName>
        <fullName evidence="9">Thiamine-phosphate pyrophosphorylase</fullName>
        <shortName evidence="9">TMP pyrophosphorylase</shortName>
        <shortName evidence="9">TMP-PPase</shortName>
    </alternativeName>
</protein>
<feature type="binding site" evidence="9">
    <location>
        <position position="164"/>
    </location>
    <ligand>
        <name>2-[(2R,5Z)-2-carboxy-4-methylthiazol-5(2H)-ylidene]ethyl phosphate</name>
        <dbReference type="ChEBI" id="CHEBI:62899"/>
    </ligand>
</feature>
<keyword evidence="14" id="KW-1185">Reference proteome</keyword>
<dbReference type="Pfam" id="PF02581">
    <property type="entry name" value="TMP-TENI"/>
    <property type="match status" value="1"/>
</dbReference>
<keyword evidence="2 9" id="KW-0808">Transferase</keyword>
<feature type="binding site" evidence="9">
    <location>
        <begin position="37"/>
        <end position="41"/>
    </location>
    <ligand>
        <name>4-amino-2-methyl-5-(diphosphooxymethyl)pyrimidine</name>
        <dbReference type="ChEBI" id="CHEBI:57841"/>
    </ligand>
</feature>
<accession>A0A7V7KVU7</accession>
<comment type="catalytic activity">
    <reaction evidence="8 9 10">
        <text>2-[(2R,5Z)-2-carboxy-4-methylthiazol-5(2H)-ylidene]ethyl phosphate + 4-amino-2-methyl-5-(diphosphooxymethyl)pyrimidine + 2 H(+) = thiamine phosphate + CO2 + diphosphate</text>
        <dbReference type="Rhea" id="RHEA:47844"/>
        <dbReference type="ChEBI" id="CHEBI:15378"/>
        <dbReference type="ChEBI" id="CHEBI:16526"/>
        <dbReference type="ChEBI" id="CHEBI:33019"/>
        <dbReference type="ChEBI" id="CHEBI:37575"/>
        <dbReference type="ChEBI" id="CHEBI:57841"/>
        <dbReference type="ChEBI" id="CHEBI:62899"/>
        <dbReference type="EC" id="2.5.1.3"/>
    </reaction>
</comment>
<dbReference type="HAMAP" id="MF_00097">
    <property type="entry name" value="TMP_synthase"/>
    <property type="match status" value="1"/>
</dbReference>
<evidence type="ECO:0000256" key="7">
    <source>
        <dbReference type="ARBA" id="ARBA00047851"/>
    </source>
</evidence>
<evidence type="ECO:0000256" key="9">
    <source>
        <dbReference type="HAMAP-Rule" id="MF_00097"/>
    </source>
</evidence>
<dbReference type="EC" id="2.5.1.3" evidence="9"/>
<dbReference type="CDD" id="cd00564">
    <property type="entry name" value="TMP_TenI"/>
    <property type="match status" value="1"/>
</dbReference>
<dbReference type="EMBL" id="QOVF01000002">
    <property type="protein sequence ID" value="KAA0695325.1"/>
    <property type="molecule type" value="Genomic_DNA"/>
</dbReference>
<evidence type="ECO:0000256" key="11">
    <source>
        <dbReference type="RuleBase" id="RU004253"/>
    </source>
</evidence>
<organism evidence="13 14">
    <name type="scientific">Halopseudomonas laoshanensis</name>
    <dbReference type="NCBI Taxonomy" id="2268758"/>
    <lineage>
        <taxon>Bacteria</taxon>
        <taxon>Pseudomonadati</taxon>
        <taxon>Pseudomonadota</taxon>
        <taxon>Gammaproteobacteria</taxon>
        <taxon>Pseudomonadales</taxon>
        <taxon>Pseudomonadaceae</taxon>
        <taxon>Halopseudomonas</taxon>
    </lineage>
</organism>
<evidence type="ECO:0000256" key="8">
    <source>
        <dbReference type="ARBA" id="ARBA00047883"/>
    </source>
</evidence>
<feature type="binding site" evidence="9">
    <location>
        <position position="70"/>
    </location>
    <ligand>
        <name>Mg(2+)</name>
        <dbReference type="ChEBI" id="CHEBI:18420"/>
    </ligand>
</feature>
<dbReference type="Proteomes" id="UP000463138">
    <property type="component" value="Unassembled WGS sequence"/>
</dbReference>
<dbReference type="NCBIfam" id="TIGR00693">
    <property type="entry name" value="thiE"/>
    <property type="match status" value="1"/>
</dbReference>
<dbReference type="Gene3D" id="3.20.20.70">
    <property type="entry name" value="Aldolase class I"/>
    <property type="match status" value="1"/>
</dbReference>
<comment type="similarity">
    <text evidence="9 10">Belongs to the thiamine-phosphate synthase family.</text>
</comment>
<feature type="binding site" evidence="9">
    <location>
        <position position="69"/>
    </location>
    <ligand>
        <name>4-amino-2-methyl-5-(diphosphooxymethyl)pyrimidine</name>
        <dbReference type="ChEBI" id="CHEBI:57841"/>
    </ligand>
</feature>
<dbReference type="InterPro" id="IPR034291">
    <property type="entry name" value="TMP_synthase"/>
</dbReference>
<comment type="pathway">
    <text evidence="1 9 11">Cofactor biosynthesis; thiamine diphosphate biosynthesis; thiamine phosphate from 4-amino-2-methyl-5-diphosphomethylpyrimidine and 4-methyl-5-(2-phosphoethyl)-thiazole: step 1/1.</text>
</comment>
<evidence type="ECO:0000256" key="3">
    <source>
        <dbReference type="ARBA" id="ARBA00022723"/>
    </source>
</evidence>
<proteinExistence type="inferred from homology"/>
<name>A0A7V7KVU7_9GAMM</name>
<dbReference type="InterPro" id="IPR022998">
    <property type="entry name" value="ThiamineP_synth_TenI"/>
</dbReference>
<feature type="domain" description="Thiamine phosphate synthase/TenI" evidence="12">
    <location>
        <begin position="7"/>
        <end position="186"/>
    </location>
</feature>
<evidence type="ECO:0000256" key="1">
    <source>
        <dbReference type="ARBA" id="ARBA00005165"/>
    </source>
</evidence>
<dbReference type="InterPro" id="IPR013785">
    <property type="entry name" value="Aldolase_TIM"/>
</dbReference>
<dbReference type="GO" id="GO:0000287">
    <property type="term" value="F:magnesium ion binding"/>
    <property type="evidence" value="ECO:0007669"/>
    <property type="project" value="UniProtKB-UniRule"/>
</dbReference>
<comment type="catalytic activity">
    <reaction evidence="6 9 10">
        <text>4-methyl-5-(2-phosphooxyethyl)-thiazole + 4-amino-2-methyl-5-(diphosphooxymethyl)pyrimidine + H(+) = thiamine phosphate + diphosphate</text>
        <dbReference type="Rhea" id="RHEA:22328"/>
        <dbReference type="ChEBI" id="CHEBI:15378"/>
        <dbReference type="ChEBI" id="CHEBI:33019"/>
        <dbReference type="ChEBI" id="CHEBI:37575"/>
        <dbReference type="ChEBI" id="CHEBI:57841"/>
        <dbReference type="ChEBI" id="CHEBI:58296"/>
        <dbReference type="EC" id="2.5.1.3"/>
    </reaction>
</comment>
<evidence type="ECO:0000256" key="4">
    <source>
        <dbReference type="ARBA" id="ARBA00022842"/>
    </source>
</evidence>
<dbReference type="SUPFAM" id="SSF51391">
    <property type="entry name" value="Thiamin phosphate synthase"/>
    <property type="match status" value="1"/>
</dbReference>
<evidence type="ECO:0000256" key="10">
    <source>
        <dbReference type="RuleBase" id="RU003826"/>
    </source>
</evidence>
<evidence type="ECO:0000256" key="2">
    <source>
        <dbReference type="ARBA" id="ARBA00022679"/>
    </source>
</evidence>
<dbReference type="GO" id="GO:0004789">
    <property type="term" value="F:thiamine-phosphate diphosphorylase activity"/>
    <property type="evidence" value="ECO:0007669"/>
    <property type="project" value="UniProtKB-UniRule"/>
</dbReference>
<comment type="cofactor">
    <cofactor evidence="9">
        <name>Mg(2+)</name>
        <dbReference type="ChEBI" id="CHEBI:18420"/>
    </cofactor>
    <text evidence="9">Binds 1 Mg(2+) ion per subunit.</text>
</comment>
<reference evidence="13 14" key="1">
    <citation type="submission" date="2018-07" db="EMBL/GenBank/DDBJ databases">
        <title>Pseudomonas laoshanensis sp. nov., isolated from soil.</title>
        <authorList>
            <person name="Sun J."/>
            <person name="Yu L."/>
            <person name="Wang M."/>
            <person name="Zhang C."/>
        </authorList>
    </citation>
    <scope>NUCLEOTIDE SEQUENCE [LARGE SCALE GENOMIC DNA]</scope>
    <source>
        <strain evidence="13 14">Y22</strain>
    </source>
</reference>
<comment type="caution">
    <text evidence="9">Lacks conserved residue(s) required for the propagation of feature annotation.</text>
</comment>
<feature type="binding site" evidence="9">
    <location>
        <position position="107"/>
    </location>
    <ligand>
        <name>4-amino-2-methyl-5-(diphosphooxymethyl)pyrimidine</name>
        <dbReference type="ChEBI" id="CHEBI:57841"/>
    </ligand>
</feature>
<feature type="binding site" evidence="9">
    <location>
        <position position="88"/>
    </location>
    <ligand>
        <name>Mg(2+)</name>
        <dbReference type="ChEBI" id="CHEBI:18420"/>
    </ligand>
</feature>
<feature type="binding site" evidence="9">
    <location>
        <position position="137"/>
    </location>
    <ligand>
        <name>4-amino-2-methyl-5-(diphosphooxymethyl)pyrimidine</name>
        <dbReference type="ChEBI" id="CHEBI:57841"/>
    </ligand>
</feature>
<evidence type="ECO:0000256" key="6">
    <source>
        <dbReference type="ARBA" id="ARBA00047334"/>
    </source>
</evidence>
<evidence type="ECO:0000313" key="14">
    <source>
        <dbReference type="Proteomes" id="UP000463138"/>
    </source>
</evidence>
<sequence>MHPLRGLYAITDSQLLAGERLMPWVDAALAGGARLLQYRDKSADPARRRDEATQLKSLCEYYGAQLIINDDLLLASELQVGLHLGRDDGSLGEARQQLGSQAIIGATCHASLDFASEAQKAGASYIAFGRFFQSVTKPGAPAATPFLLEQARKQFHLPIVAIGGVTLHNAPQLISSGASLLAVVNGLFGAPSPAEVERRARGFSELFQTL</sequence>
<dbReference type="OrthoDB" id="9789949at2"/>
<keyword evidence="5 9" id="KW-0784">Thiamine biosynthesis</keyword>
<dbReference type="AlphaFoldDB" id="A0A7V7KVU7"/>
<dbReference type="UniPathway" id="UPA00060">
    <property type="reaction ID" value="UER00141"/>
</dbReference>
<comment type="catalytic activity">
    <reaction evidence="7 9 10">
        <text>2-(2-carboxy-4-methylthiazol-5-yl)ethyl phosphate + 4-amino-2-methyl-5-(diphosphooxymethyl)pyrimidine + 2 H(+) = thiamine phosphate + CO2 + diphosphate</text>
        <dbReference type="Rhea" id="RHEA:47848"/>
        <dbReference type="ChEBI" id="CHEBI:15378"/>
        <dbReference type="ChEBI" id="CHEBI:16526"/>
        <dbReference type="ChEBI" id="CHEBI:33019"/>
        <dbReference type="ChEBI" id="CHEBI:37575"/>
        <dbReference type="ChEBI" id="CHEBI:57841"/>
        <dbReference type="ChEBI" id="CHEBI:62890"/>
        <dbReference type="EC" id="2.5.1.3"/>
    </reaction>
</comment>
<comment type="caution">
    <text evidence="13">The sequence shown here is derived from an EMBL/GenBank/DDBJ whole genome shotgun (WGS) entry which is preliminary data.</text>
</comment>
<dbReference type="GO" id="GO:0009229">
    <property type="term" value="P:thiamine diphosphate biosynthetic process"/>
    <property type="evidence" value="ECO:0007669"/>
    <property type="project" value="UniProtKB-UniRule"/>
</dbReference>
<dbReference type="PANTHER" id="PTHR20857">
    <property type="entry name" value="THIAMINE-PHOSPHATE PYROPHOSPHORYLASE"/>
    <property type="match status" value="1"/>
</dbReference>
<dbReference type="GO" id="GO:0005737">
    <property type="term" value="C:cytoplasm"/>
    <property type="evidence" value="ECO:0007669"/>
    <property type="project" value="TreeGrafter"/>
</dbReference>
<keyword evidence="4 9" id="KW-0460">Magnesium</keyword>
<dbReference type="PANTHER" id="PTHR20857:SF15">
    <property type="entry name" value="THIAMINE-PHOSPHATE SYNTHASE"/>
    <property type="match status" value="1"/>
</dbReference>
<evidence type="ECO:0000259" key="12">
    <source>
        <dbReference type="Pfam" id="PF02581"/>
    </source>
</evidence>
<keyword evidence="3 9" id="KW-0479">Metal-binding</keyword>
<gene>
    <name evidence="9" type="primary">thiE</name>
    <name evidence="13" type="ORF">DT594_07820</name>
</gene>
<dbReference type="InterPro" id="IPR036206">
    <property type="entry name" value="ThiamineP_synth_sf"/>
</dbReference>
<dbReference type="GO" id="GO:0009228">
    <property type="term" value="P:thiamine biosynthetic process"/>
    <property type="evidence" value="ECO:0007669"/>
    <property type="project" value="UniProtKB-KW"/>
</dbReference>
<evidence type="ECO:0000256" key="5">
    <source>
        <dbReference type="ARBA" id="ARBA00022977"/>
    </source>
</evidence>
<comment type="function">
    <text evidence="9">Condenses 4-methyl-5-(beta-hydroxyethyl)thiazole monophosphate (THZ-P) and 2-methyl-4-amino-5-hydroxymethyl pyrimidine pyrophosphate (HMP-PP) to form thiamine monophosphate (TMP).</text>
</comment>